<feature type="non-terminal residue" evidence="2">
    <location>
        <position position="126"/>
    </location>
</feature>
<feature type="chain" id="PRO_5047397269" evidence="1">
    <location>
        <begin position="16"/>
        <end position="126"/>
    </location>
</feature>
<gene>
    <name evidence="2" type="ORF">IPOD504_LOCUS3850</name>
</gene>
<name>A0ABN8I114_9NEOP</name>
<sequence length="126" mass="14322">MRIIVLLAVVSAVAARPDADFYDKKYENFNAKELASNDRLLHSYSLCILGKGKCTPEGNDFKDWTPEAIQTNCGKCTEKQKSLIAEVIKAVREKLPNDWEELTQKYNPSGQHTEDLNQFIKQYAPN</sequence>
<evidence type="ECO:0000313" key="2">
    <source>
        <dbReference type="EMBL" id="CAH2042473.1"/>
    </source>
</evidence>
<evidence type="ECO:0000256" key="1">
    <source>
        <dbReference type="SAM" id="SignalP"/>
    </source>
</evidence>
<accession>A0ABN8I114</accession>
<keyword evidence="1" id="KW-0732">Signal</keyword>
<organism evidence="2 3">
    <name type="scientific">Iphiclides podalirius</name>
    <name type="common">scarce swallowtail</name>
    <dbReference type="NCBI Taxonomy" id="110791"/>
    <lineage>
        <taxon>Eukaryota</taxon>
        <taxon>Metazoa</taxon>
        <taxon>Ecdysozoa</taxon>
        <taxon>Arthropoda</taxon>
        <taxon>Hexapoda</taxon>
        <taxon>Insecta</taxon>
        <taxon>Pterygota</taxon>
        <taxon>Neoptera</taxon>
        <taxon>Endopterygota</taxon>
        <taxon>Lepidoptera</taxon>
        <taxon>Glossata</taxon>
        <taxon>Ditrysia</taxon>
        <taxon>Papilionoidea</taxon>
        <taxon>Papilionidae</taxon>
        <taxon>Papilioninae</taxon>
        <taxon>Iphiclides</taxon>
    </lineage>
</organism>
<dbReference type="InterPro" id="IPR005055">
    <property type="entry name" value="A10/PebIII"/>
</dbReference>
<dbReference type="Gene3D" id="1.10.2080.10">
    <property type="entry name" value="Insect odorant-binding protein A10/Ejaculatory bulb-specific protein 3"/>
    <property type="match status" value="1"/>
</dbReference>
<feature type="signal peptide" evidence="1">
    <location>
        <begin position="1"/>
        <end position="15"/>
    </location>
</feature>
<dbReference type="Proteomes" id="UP000837857">
    <property type="component" value="Chromosome 14"/>
</dbReference>
<dbReference type="InterPro" id="IPR036682">
    <property type="entry name" value="OS_D_A10/PebIII_sf"/>
</dbReference>
<dbReference type="PANTHER" id="PTHR11257:SF13">
    <property type="entry name" value="GEO07322P1"/>
    <property type="match status" value="1"/>
</dbReference>
<proteinExistence type="predicted"/>
<dbReference type="EMBL" id="OW152826">
    <property type="protein sequence ID" value="CAH2042473.1"/>
    <property type="molecule type" value="Genomic_DNA"/>
</dbReference>
<dbReference type="SUPFAM" id="SSF100910">
    <property type="entry name" value="Chemosensory protein Csp2"/>
    <property type="match status" value="1"/>
</dbReference>
<evidence type="ECO:0000313" key="3">
    <source>
        <dbReference type="Proteomes" id="UP000837857"/>
    </source>
</evidence>
<keyword evidence="3" id="KW-1185">Reference proteome</keyword>
<dbReference type="Pfam" id="PF03392">
    <property type="entry name" value="OS-D"/>
    <property type="match status" value="1"/>
</dbReference>
<dbReference type="PANTHER" id="PTHR11257">
    <property type="entry name" value="CHEMOSENSORY PROTEIN-RELATED"/>
    <property type="match status" value="1"/>
</dbReference>
<reference evidence="2" key="1">
    <citation type="submission" date="2022-03" db="EMBL/GenBank/DDBJ databases">
        <authorList>
            <person name="Martin H S."/>
        </authorList>
    </citation>
    <scope>NUCLEOTIDE SEQUENCE</scope>
</reference>
<protein>
    <submittedName>
        <fullName evidence="2">Uncharacterized protein</fullName>
    </submittedName>
</protein>